<reference evidence="2 3" key="1">
    <citation type="submission" date="2020-11" db="EMBL/GenBank/DDBJ databases">
        <title>Enhanced detection system for hospital associated transmission using whole genome sequencing surveillance.</title>
        <authorList>
            <person name="Harrison L.H."/>
            <person name="Van Tyne D."/>
            <person name="Marsh J.W."/>
            <person name="Griffith M.P."/>
            <person name="Snyder D.J."/>
            <person name="Cooper V.S."/>
            <person name="Mustapha M."/>
        </authorList>
    </citation>
    <scope>NUCLEOTIDE SEQUENCE [LARGE SCALE GENOMIC DNA]</scope>
    <source>
        <strain evidence="2 3">SER00230</strain>
    </source>
</reference>
<dbReference type="RefSeq" id="WP_162490687.1">
    <property type="nucleotide sequence ID" value="NZ_CAMIPJ010000001.1"/>
</dbReference>
<accession>A0ABS0M9V2</accession>
<dbReference type="GeneID" id="61765996"/>
<evidence type="ECO:0000256" key="1">
    <source>
        <dbReference type="SAM" id="Phobius"/>
    </source>
</evidence>
<proteinExistence type="predicted"/>
<protein>
    <submittedName>
        <fullName evidence="2">Uncharacterized protein</fullName>
    </submittedName>
</protein>
<keyword evidence="3" id="KW-1185">Reference proteome</keyword>
<keyword evidence="1" id="KW-0812">Transmembrane</keyword>
<evidence type="ECO:0000313" key="2">
    <source>
        <dbReference type="EMBL" id="MBH1929138.1"/>
    </source>
</evidence>
<dbReference type="Proteomes" id="UP000624159">
    <property type="component" value="Unassembled WGS sequence"/>
</dbReference>
<dbReference type="EMBL" id="JADULK010000002">
    <property type="protein sequence ID" value="MBH1929138.1"/>
    <property type="molecule type" value="Genomic_DNA"/>
</dbReference>
<sequence>MTDAGLHHVVITQIFINSFGFCRGLNYYKSFTHIYLYLIYFFRKEVFYLAVPRQFTSLFYIAAVWPEINLFFAVGCLTAQPDRKLLIAPAFQPCSRGMAVYGVPLA</sequence>
<comment type="caution">
    <text evidence="2">The sequence shown here is derived from an EMBL/GenBank/DDBJ whole genome shotgun (WGS) entry which is preliminary data.</text>
</comment>
<evidence type="ECO:0000313" key="3">
    <source>
        <dbReference type="Proteomes" id="UP000624159"/>
    </source>
</evidence>
<gene>
    <name evidence="2" type="ORF">I5U13_05605</name>
</gene>
<keyword evidence="1" id="KW-1133">Transmembrane helix</keyword>
<organism evidence="2 3">
    <name type="scientific">Serratia rubidaea</name>
    <name type="common">Serratia marinorubra</name>
    <dbReference type="NCBI Taxonomy" id="61652"/>
    <lineage>
        <taxon>Bacteria</taxon>
        <taxon>Pseudomonadati</taxon>
        <taxon>Pseudomonadota</taxon>
        <taxon>Gammaproteobacteria</taxon>
        <taxon>Enterobacterales</taxon>
        <taxon>Yersiniaceae</taxon>
        <taxon>Serratia</taxon>
    </lineage>
</organism>
<keyword evidence="1" id="KW-0472">Membrane</keyword>
<feature type="transmembrane region" description="Helical" evidence="1">
    <location>
        <begin position="57"/>
        <end position="77"/>
    </location>
</feature>
<name>A0ABS0M9V2_SERRU</name>